<evidence type="ECO:0000256" key="2">
    <source>
        <dbReference type="ARBA" id="ARBA00023316"/>
    </source>
</evidence>
<dbReference type="EC" id="3.5.1.28" evidence="6"/>
<sequence length="584" mass="64501">MKKLLGLVLFNFLVTSSVALAQEPLLVVFPPTNYQTSTEKIFFIGTAPSQGQVLINGKLINRSKAGHFSPSFPLQLGENIFKVRYQNQEREIKIIRVSTQPELPQGLGFARDSLTPAADIARLPGELICFSAVAPPQATVWVNLVNQNIALLPQPSQAQLPPNSSVLTGLNQPNLSSLTKYQGCTTVANAADLGKPQFNLQINDQRITQTGLGKIEILSPTQLPVAEIASESGVTRTGSSTDYSRLTPLPKGTMASVTAKDGEWLRLDYGAWINNKETKIIPGAVAPQTVIRSVGYRQLAEATEIRFPLETAVPVSVEQGNNSFTLTLYNTIAQTDTIRLDDNRLISRLDWQQVSPTQIKYTFNLKNIQQWGYKLRYDNTTLVLTLRHPPDLKNSNRLPLSGIKIVLDPGHGGKESGASSPTGYLEKDVNLIISQLLRDELVKRGAKVVMTREDDRDVSLGERQVIINTEEPAIAVSIHHNSLPDNGDAEKTKGFGTFWYHPQSHSLAIFLQNYVVKKLGKPAYGVFWNNLALTRPHTAPAVLLELGFMSNPYEFEEIVNPQAQKKMANTLADGITEWFKTVKE</sequence>
<evidence type="ECO:0000313" key="6">
    <source>
        <dbReference type="EMBL" id="UUO14952.1"/>
    </source>
</evidence>
<dbReference type="InterPro" id="IPR050695">
    <property type="entry name" value="N-acetylmuramoyl_amidase_3"/>
</dbReference>
<dbReference type="Proteomes" id="UP001057561">
    <property type="component" value="Chromosome"/>
</dbReference>
<evidence type="ECO:0000259" key="4">
    <source>
        <dbReference type="SMART" id="SM00287"/>
    </source>
</evidence>
<dbReference type="CDD" id="cd02696">
    <property type="entry name" value="MurNAc-LAA"/>
    <property type="match status" value="1"/>
</dbReference>
<keyword evidence="7" id="KW-1185">Reference proteome</keyword>
<evidence type="ECO:0000256" key="1">
    <source>
        <dbReference type="ARBA" id="ARBA00022801"/>
    </source>
</evidence>
<evidence type="ECO:0000313" key="7">
    <source>
        <dbReference type="Proteomes" id="UP001057561"/>
    </source>
</evidence>
<keyword evidence="1 6" id="KW-0378">Hydrolase</keyword>
<dbReference type="SMART" id="SM00287">
    <property type="entry name" value="SH3b"/>
    <property type="match status" value="1"/>
</dbReference>
<name>A0ABY5LW54_9CYAN</name>
<dbReference type="EMBL" id="CP099464">
    <property type="protein sequence ID" value="UUO14952.1"/>
    <property type="molecule type" value="Genomic_DNA"/>
</dbReference>
<dbReference type="PANTHER" id="PTHR30404:SF0">
    <property type="entry name" value="N-ACETYLMURAMOYL-L-ALANINE AMIDASE AMIC"/>
    <property type="match status" value="1"/>
</dbReference>
<feature type="signal peptide" evidence="3">
    <location>
        <begin position="1"/>
        <end position="21"/>
    </location>
</feature>
<keyword evidence="2" id="KW-0961">Cell wall biogenesis/degradation</keyword>
<organism evidence="6 7">
    <name type="scientific">Dolichospermum heterosporum TAC447</name>
    <dbReference type="NCBI Taxonomy" id="747523"/>
    <lineage>
        <taxon>Bacteria</taxon>
        <taxon>Bacillati</taxon>
        <taxon>Cyanobacteriota</taxon>
        <taxon>Cyanophyceae</taxon>
        <taxon>Nostocales</taxon>
        <taxon>Aphanizomenonaceae</taxon>
        <taxon>Dolichospermum</taxon>
        <taxon>Dolichospermum heterosporum</taxon>
    </lineage>
</organism>
<dbReference type="Gene3D" id="3.40.630.40">
    <property type="entry name" value="Zn-dependent exopeptidases"/>
    <property type="match status" value="1"/>
</dbReference>
<dbReference type="SMART" id="SM00646">
    <property type="entry name" value="Ami_3"/>
    <property type="match status" value="1"/>
</dbReference>
<feature type="domain" description="MurNAc-LAA" evidence="5">
    <location>
        <begin position="464"/>
        <end position="576"/>
    </location>
</feature>
<feature type="chain" id="PRO_5046054189" evidence="3">
    <location>
        <begin position="22"/>
        <end position="584"/>
    </location>
</feature>
<dbReference type="SUPFAM" id="SSF53187">
    <property type="entry name" value="Zn-dependent exopeptidases"/>
    <property type="match status" value="1"/>
</dbReference>
<dbReference type="InterPro" id="IPR003646">
    <property type="entry name" value="SH3-like_bac-type"/>
</dbReference>
<gene>
    <name evidence="6" type="ORF">NG743_23565</name>
</gene>
<protein>
    <submittedName>
        <fullName evidence="6">N-acetylmuramoyl-L-alanine amidase</fullName>
        <ecNumber evidence="6">3.5.1.28</ecNumber>
    </submittedName>
</protein>
<dbReference type="GO" id="GO:0008745">
    <property type="term" value="F:N-acetylmuramoyl-L-alanine amidase activity"/>
    <property type="evidence" value="ECO:0007669"/>
    <property type="project" value="UniProtKB-EC"/>
</dbReference>
<dbReference type="RefSeq" id="WP_257121019.1">
    <property type="nucleotide sequence ID" value="NZ_CP099464.1"/>
</dbReference>
<reference evidence="6" key="1">
    <citation type="submission" date="2022-06" db="EMBL/GenBank/DDBJ databases">
        <title>Nostosin G and Spiroidesin B from the Cyanobacterium Dolichospermum sp. NIES-1697.</title>
        <authorList>
            <person name="Phan C.-S."/>
            <person name="Mehjabin J.J."/>
            <person name="Anas A.R.J."/>
            <person name="Hayasaka M."/>
            <person name="Onoki R."/>
            <person name="Wang J."/>
            <person name="Umezawa T."/>
            <person name="Washio K."/>
            <person name="Morikawa M."/>
            <person name="Okino T."/>
        </authorList>
    </citation>
    <scope>NUCLEOTIDE SEQUENCE</scope>
    <source>
        <strain evidence="6">NIES-1697</strain>
    </source>
</reference>
<dbReference type="InterPro" id="IPR002508">
    <property type="entry name" value="MurNAc-LAA_cat"/>
</dbReference>
<keyword evidence="3" id="KW-0732">Signal</keyword>
<proteinExistence type="predicted"/>
<accession>A0ABY5LW54</accession>
<feature type="domain" description="SH3b" evidence="4">
    <location>
        <begin position="223"/>
        <end position="281"/>
    </location>
</feature>
<dbReference type="Pfam" id="PF01520">
    <property type="entry name" value="Amidase_3"/>
    <property type="match status" value="1"/>
</dbReference>
<evidence type="ECO:0000256" key="3">
    <source>
        <dbReference type="SAM" id="SignalP"/>
    </source>
</evidence>
<dbReference type="PANTHER" id="PTHR30404">
    <property type="entry name" value="N-ACETYLMURAMOYL-L-ALANINE AMIDASE"/>
    <property type="match status" value="1"/>
</dbReference>
<evidence type="ECO:0000259" key="5">
    <source>
        <dbReference type="SMART" id="SM00646"/>
    </source>
</evidence>